<accession>A0AA88HCP0</accession>
<evidence type="ECO:0000313" key="2">
    <source>
        <dbReference type="EMBL" id="KAK2702887.1"/>
    </source>
</evidence>
<dbReference type="PROSITE" id="PS50878">
    <property type="entry name" value="RT_POL"/>
    <property type="match status" value="1"/>
</dbReference>
<dbReference type="Proteomes" id="UP001187531">
    <property type="component" value="Unassembled WGS sequence"/>
</dbReference>
<keyword evidence="3" id="KW-1185">Reference proteome</keyword>
<sequence length="209" mass="23927">MIDDASELKLKRINRALGIKPLVKKQTTKGTLSKPGYYPSIWKNEYVTPIPKKDTPNDFSGIRPITLTPVQFRNIFKTSTAHYLASMLDTILKHLDESERWINLVAIDLKKAVDLICHSTLIKNFLSKFNTNPFLERIMANVLANRKHRTKYKSTFSNKMPIFSAVPQGKMLGTLLFQIVVNELTTGLKARQRCTDEPPSRFEIDEEMS</sequence>
<evidence type="ECO:0000313" key="3">
    <source>
        <dbReference type="Proteomes" id="UP001187531"/>
    </source>
</evidence>
<reference evidence="2" key="1">
    <citation type="submission" date="2023-07" db="EMBL/GenBank/DDBJ databases">
        <title>Chromosome-level genome assembly of Artemia franciscana.</title>
        <authorList>
            <person name="Jo E."/>
        </authorList>
    </citation>
    <scope>NUCLEOTIDE SEQUENCE</scope>
    <source>
        <tissue evidence="2">Whole body</tissue>
    </source>
</reference>
<dbReference type="AlphaFoldDB" id="A0AA88HCP0"/>
<dbReference type="InterPro" id="IPR000477">
    <property type="entry name" value="RT_dom"/>
</dbReference>
<dbReference type="EMBL" id="JAVRJZ010000140">
    <property type="protein sequence ID" value="KAK2702887.1"/>
    <property type="molecule type" value="Genomic_DNA"/>
</dbReference>
<evidence type="ECO:0000259" key="1">
    <source>
        <dbReference type="PROSITE" id="PS50878"/>
    </source>
</evidence>
<dbReference type="Pfam" id="PF00078">
    <property type="entry name" value="RVT_1"/>
    <property type="match status" value="1"/>
</dbReference>
<gene>
    <name evidence="2" type="ORF">QYM36_018529</name>
</gene>
<dbReference type="PANTHER" id="PTHR33332">
    <property type="entry name" value="REVERSE TRANSCRIPTASE DOMAIN-CONTAINING PROTEIN"/>
    <property type="match status" value="1"/>
</dbReference>
<protein>
    <recommendedName>
        <fullName evidence="1">Reverse transcriptase domain-containing protein</fullName>
    </recommendedName>
</protein>
<feature type="domain" description="Reverse transcriptase" evidence="1">
    <location>
        <begin position="31"/>
        <end position="209"/>
    </location>
</feature>
<comment type="caution">
    <text evidence="2">The sequence shown here is derived from an EMBL/GenBank/DDBJ whole genome shotgun (WGS) entry which is preliminary data.</text>
</comment>
<name>A0AA88HCP0_ARTSF</name>
<proteinExistence type="predicted"/>
<organism evidence="2 3">
    <name type="scientific">Artemia franciscana</name>
    <name type="common">Brine shrimp</name>
    <name type="synonym">Artemia sanfranciscana</name>
    <dbReference type="NCBI Taxonomy" id="6661"/>
    <lineage>
        <taxon>Eukaryota</taxon>
        <taxon>Metazoa</taxon>
        <taxon>Ecdysozoa</taxon>
        <taxon>Arthropoda</taxon>
        <taxon>Crustacea</taxon>
        <taxon>Branchiopoda</taxon>
        <taxon>Anostraca</taxon>
        <taxon>Artemiidae</taxon>
        <taxon>Artemia</taxon>
    </lineage>
</organism>